<dbReference type="AlphaFoldDB" id="A0A7X9LH60"/>
<comment type="caution">
    <text evidence="2">The sequence shown here is derived from an EMBL/GenBank/DDBJ whole genome shotgun (WGS) entry which is preliminary data.</text>
</comment>
<protein>
    <recommendedName>
        <fullName evidence="4">DUF4829 domain-containing protein</fullName>
    </recommendedName>
</protein>
<keyword evidence="1" id="KW-0812">Transmembrane</keyword>
<evidence type="ECO:0000256" key="1">
    <source>
        <dbReference type="SAM" id="Phobius"/>
    </source>
</evidence>
<gene>
    <name evidence="2" type="ORF">HHO37_08670</name>
</gene>
<organism evidence="2 3">
    <name type="scientific">Streptococcus ratti</name>
    <dbReference type="NCBI Taxonomy" id="1341"/>
    <lineage>
        <taxon>Bacteria</taxon>
        <taxon>Bacillati</taxon>
        <taxon>Bacillota</taxon>
        <taxon>Bacilli</taxon>
        <taxon>Lactobacillales</taxon>
        <taxon>Streptococcaceae</taxon>
        <taxon>Streptococcus</taxon>
    </lineage>
</organism>
<name>A0A7X9LH60_STRRT</name>
<dbReference type="Proteomes" id="UP000532121">
    <property type="component" value="Unassembled WGS sequence"/>
</dbReference>
<sequence length="157" mass="18099">MKKIIIWISAIFLVIVLAGGIYIMGWGMPGNVLHAKISYGHSKIYTLKDRKAAANLIRRNFITFNGCRLETLDYTSDKISQEMLASKKHRDADRYKEKYDKKDASKTYDECIVYQSSFSTDGCPDAGFSANSHYSHWNWILVRKKGSPWRLYSYGHD</sequence>
<dbReference type="RefSeq" id="WP_003090633.1">
    <property type="nucleotide sequence ID" value="NZ_CP043405.1"/>
</dbReference>
<accession>A0A7X9LH60</accession>
<evidence type="ECO:0000313" key="3">
    <source>
        <dbReference type="Proteomes" id="UP000532121"/>
    </source>
</evidence>
<evidence type="ECO:0008006" key="4">
    <source>
        <dbReference type="Google" id="ProtNLM"/>
    </source>
</evidence>
<evidence type="ECO:0000313" key="2">
    <source>
        <dbReference type="EMBL" id="NMD49730.1"/>
    </source>
</evidence>
<keyword evidence="1" id="KW-0472">Membrane</keyword>
<reference evidence="2 3" key="1">
    <citation type="submission" date="2020-04" db="EMBL/GenBank/DDBJ databases">
        <title>MicrobeNet Type strains.</title>
        <authorList>
            <person name="Nicholson A.C."/>
        </authorList>
    </citation>
    <scope>NUCLEOTIDE SEQUENCE [LARGE SCALE GENOMIC DNA]</scope>
    <source>
        <strain evidence="2 3">DSM 22768</strain>
    </source>
</reference>
<proteinExistence type="predicted"/>
<dbReference type="EMBL" id="JABASA010000020">
    <property type="protein sequence ID" value="NMD49730.1"/>
    <property type="molecule type" value="Genomic_DNA"/>
</dbReference>
<keyword evidence="1" id="KW-1133">Transmembrane helix</keyword>
<feature type="transmembrane region" description="Helical" evidence="1">
    <location>
        <begin position="6"/>
        <end position="26"/>
    </location>
</feature>